<accession>A0A941E7W5</accession>
<dbReference type="EMBL" id="JAGSPJ010000006">
    <property type="protein sequence ID" value="MBR7801373.1"/>
    <property type="molecule type" value="Genomic_DNA"/>
</dbReference>
<gene>
    <name evidence="5" type="ORF">KDM90_15290</name>
</gene>
<sequence length="144" mass="15695">MLSGTCLCGAVNWRFPYLPDGATACNCTACRRYGVLWAYDYENAVTGAKGGTGGTGVTGGIVVTGRTQTYVRGKALEFHSCPVCSCVTHWRGLQLDELGRRRLAVNLRLAEPAEVAQIPIDHFDGLISFEDLPRDGKCVADYWF</sequence>
<dbReference type="GO" id="GO:0016846">
    <property type="term" value="F:carbon-sulfur lyase activity"/>
    <property type="evidence" value="ECO:0007669"/>
    <property type="project" value="InterPro"/>
</dbReference>
<dbReference type="Gene3D" id="2.170.150.70">
    <property type="match status" value="1"/>
</dbReference>
<dbReference type="GO" id="GO:0046872">
    <property type="term" value="F:metal ion binding"/>
    <property type="evidence" value="ECO:0007669"/>
    <property type="project" value="UniProtKB-KW"/>
</dbReference>
<evidence type="ECO:0000256" key="1">
    <source>
        <dbReference type="ARBA" id="ARBA00005495"/>
    </source>
</evidence>
<reference evidence="5" key="1">
    <citation type="submission" date="2021-04" db="EMBL/GenBank/DDBJ databases">
        <title>novel species isolated from subtropical streams in China.</title>
        <authorList>
            <person name="Lu H."/>
        </authorList>
    </citation>
    <scope>NUCLEOTIDE SEQUENCE</scope>
    <source>
        <strain evidence="5">FT137W</strain>
    </source>
</reference>
<keyword evidence="6" id="KW-1185">Reference proteome</keyword>
<feature type="domain" description="CENP-V/GFA" evidence="4">
    <location>
        <begin position="2"/>
        <end position="124"/>
    </location>
</feature>
<proteinExistence type="inferred from homology"/>
<name>A0A941E7W5_9BURK</name>
<evidence type="ECO:0000256" key="3">
    <source>
        <dbReference type="ARBA" id="ARBA00022833"/>
    </source>
</evidence>
<dbReference type="Proteomes" id="UP000678545">
    <property type="component" value="Unassembled WGS sequence"/>
</dbReference>
<evidence type="ECO:0000313" key="6">
    <source>
        <dbReference type="Proteomes" id="UP000678545"/>
    </source>
</evidence>
<organism evidence="5 6">
    <name type="scientific">Undibacterium fentianense</name>
    <dbReference type="NCBI Taxonomy" id="2828728"/>
    <lineage>
        <taxon>Bacteria</taxon>
        <taxon>Pseudomonadati</taxon>
        <taxon>Pseudomonadota</taxon>
        <taxon>Betaproteobacteria</taxon>
        <taxon>Burkholderiales</taxon>
        <taxon>Oxalobacteraceae</taxon>
        <taxon>Undibacterium</taxon>
    </lineage>
</organism>
<dbReference type="AlphaFoldDB" id="A0A941E7W5"/>
<dbReference type="RefSeq" id="WP_212676480.1">
    <property type="nucleotide sequence ID" value="NZ_JAGSPJ010000006.1"/>
</dbReference>
<dbReference type="PROSITE" id="PS51891">
    <property type="entry name" value="CENP_V_GFA"/>
    <property type="match status" value="1"/>
</dbReference>
<evidence type="ECO:0000313" key="5">
    <source>
        <dbReference type="EMBL" id="MBR7801373.1"/>
    </source>
</evidence>
<comment type="caution">
    <text evidence="5">The sequence shown here is derived from an EMBL/GenBank/DDBJ whole genome shotgun (WGS) entry which is preliminary data.</text>
</comment>
<protein>
    <submittedName>
        <fullName evidence="5">GFA family protein</fullName>
    </submittedName>
</protein>
<evidence type="ECO:0000259" key="4">
    <source>
        <dbReference type="PROSITE" id="PS51891"/>
    </source>
</evidence>
<comment type="similarity">
    <text evidence="1">Belongs to the Gfa family.</text>
</comment>
<dbReference type="SUPFAM" id="SSF51316">
    <property type="entry name" value="Mss4-like"/>
    <property type="match status" value="1"/>
</dbReference>
<evidence type="ECO:0000256" key="2">
    <source>
        <dbReference type="ARBA" id="ARBA00022723"/>
    </source>
</evidence>
<dbReference type="InterPro" id="IPR006913">
    <property type="entry name" value="CENP-V/GFA"/>
</dbReference>
<keyword evidence="2" id="KW-0479">Metal-binding</keyword>
<dbReference type="InterPro" id="IPR011057">
    <property type="entry name" value="Mss4-like_sf"/>
</dbReference>
<keyword evidence="3" id="KW-0862">Zinc</keyword>